<dbReference type="RefSeq" id="WP_256541258.1">
    <property type="nucleotide sequence ID" value="NZ_JANHOH010000011.1"/>
</dbReference>
<feature type="transmembrane region" description="Helical" evidence="1">
    <location>
        <begin position="231"/>
        <end position="248"/>
    </location>
</feature>
<evidence type="ECO:0000313" key="2">
    <source>
        <dbReference type="EMBL" id="MCQ6961090.1"/>
    </source>
</evidence>
<keyword evidence="3" id="KW-1185">Reference proteome</keyword>
<dbReference type="Proteomes" id="UP001204376">
    <property type="component" value="Unassembled WGS sequence"/>
</dbReference>
<reference evidence="2 3" key="1">
    <citation type="submission" date="2022-07" db="EMBL/GenBank/DDBJ databases">
        <title>Mucilaginibacter sp. JC4.</title>
        <authorList>
            <person name="Le V."/>
            <person name="Ko S.-R."/>
            <person name="Ahn C.-Y."/>
            <person name="Oh H.-M."/>
        </authorList>
    </citation>
    <scope>NUCLEOTIDE SEQUENCE [LARGE SCALE GENOMIC DNA]</scope>
    <source>
        <strain evidence="2 3">JC4</strain>
    </source>
</reference>
<feature type="transmembrane region" description="Helical" evidence="1">
    <location>
        <begin position="207"/>
        <end position="225"/>
    </location>
</feature>
<name>A0ABT1T910_9SPHI</name>
<sequence>MKSYWSEEKIMTANRTYIKGTFRGKYHAQRIDELSRAKTEFFDMHVYDVEVILEQVRSNAEGDFPENKSLETFSGTFAQSVNCYDPKSKSFFKLNISEPKIADPQISLVTKEGTEQLGSISGTLYGSLLEMKETIVRKEHFIPDPVAPPTGAIPLSNHPDWTRTAGHEFSYIGGTRYRRDQYRYHTGSLHWGNWYTVRNNRVTTGSAFGLLGGILLCIFLLFFLISLSWPGIIFIGIILLILLISRLTNRRFSTVFSSVIYILFFLFYFGGLAVSVFRGSKIVPAKTPVHQPDTRDYSRTKPVKKPAVNTNLDTTAADQWIIHHRAWEDLSGNQYEGDVRVLTSAFRAAENEHLRMKGVSSLSDVYRNMSLSDENRMQGIYPLFDSLRKARNLDEANFAGMLVSFVQDIPYNTITDGTCSSDNTDLLSASPAGNIAGCLGHVPYGVQSPVEFMANFQGDCDTRTLFLFTVLNHYHYKVAIAGSNAFRHSLLGIDLPLPGSAKTAGQDRYVLWETTSRGFSPGQLRPEIDHMDYWEINLINKPSI</sequence>
<keyword evidence="1" id="KW-0472">Membrane</keyword>
<feature type="transmembrane region" description="Helical" evidence="1">
    <location>
        <begin position="255"/>
        <end position="277"/>
    </location>
</feature>
<accession>A0ABT1T910</accession>
<keyword evidence="1" id="KW-1133">Transmembrane helix</keyword>
<protein>
    <submittedName>
        <fullName evidence="2">Uncharacterized protein</fullName>
    </submittedName>
</protein>
<evidence type="ECO:0000256" key="1">
    <source>
        <dbReference type="SAM" id="Phobius"/>
    </source>
</evidence>
<dbReference type="EMBL" id="JANHOH010000011">
    <property type="protein sequence ID" value="MCQ6961090.1"/>
    <property type="molecule type" value="Genomic_DNA"/>
</dbReference>
<evidence type="ECO:0000313" key="3">
    <source>
        <dbReference type="Proteomes" id="UP001204376"/>
    </source>
</evidence>
<comment type="caution">
    <text evidence="2">The sequence shown here is derived from an EMBL/GenBank/DDBJ whole genome shotgun (WGS) entry which is preliminary data.</text>
</comment>
<proteinExistence type="predicted"/>
<organism evidence="2 3">
    <name type="scientific">Mucilaginibacter aquariorum</name>
    <dbReference type="NCBI Taxonomy" id="2967225"/>
    <lineage>
        <taxon>Bacteria</taxon>
        <taxon>Pseudomonadati</taxon>
        <taxon>Bacteroidota</taxon>
        <taxon>Sphingobacteriia</taxon>
        <taxon>Sphingobacteriales</taxon>
        <taxon>Sphingobacteriaceae</taxon>
        <taxon>Mucilaginibacter</taxon>
    </lineage>
</organism>
<gene>
    <name evidence="2" type="ORF">NPE20_24155</name>
</gene>
<keyword evidence="1" id="KW-0812">Transmembrane</keyword>